<keyword evidence="1" id="KW-0802">TPR repeat</keyword>
<dbReference type="EMBL" id="LK023322">
    <property type="protein sequence ID" value="CDS06918.1"/>
    <property type="molecule type" value="Genomic_DNA"/>
</dbReference>
<dbReference type="Gene3D" id="3.80.10.10">
    <property type="entry name" value="Ribonuclease Inhibitor"/>
    <property type="match status" value="1"/>
</dbReference>
<dbReference type="InterPro" id="IPR019734">
    <property type="entry name" value="TPR_rpt"/>
</dbReference>
<feature type="repeat" description="TPR" evidence="1">
    <location>
        <begin position="78"/>
        <end position="111"/>
    </location>
</feature>
<dbReference type="InterPro" id="IPR011990">
    <property type="entry name" value="TPR-like_helical_dom_sf"/>
</dbReference>
<dbReference type="SUPFAM" id="SSF52058">
    <property type="entry name" value="L domain-like"/>
    <property type="match status" value="1"/>
</dbReference>
<dbReference type="AlphaFoldDB" id="A0A077WIM0"/>
<dbReference type="OrthoDB" id="629492at2759"/>
<dbReference type="PROSITE" id="PS50005">
    <property type="entry name" value="TPR"/>
    <property type="match status" value="1"/>
</dbReference>
<proteinExistence type="predicted"/>
<dbReference type="SUPFAM" id="SSF48452">
    <property type="entry name" value="TPR-like"/>
    <property type="match status" value="1"/>
</dbReference>
<reference evidence="2" key="1">
    <citation type="journal article" date="2014" name="Genome Announc.">
        <title>De novo whole-genome sequence and genome annotation of Lichtheimia ramosa.</title>
        <authorList>
            <person name="Linde J."/>
            <person name="Schwartze V."/>
            <person name="Binder U."/>
            <person name="Lass-Florl C."/>
            <person name="Voigt K."/>
            <person name="Horn F."/>
        </authorList>
    </citation>
    <scope>NUCLEOTIDE SEQUENCE</scope>
    <source>
        <strain evidence="2">JMRC FSU:6197</strain>
    </source>
</reference>
<protein>
    <submittedName>
        <fullName evidence="2">Uncharacterized protein</fullName>
    </submittedName>
</protein>
<evidence type="ECO:0000313" key="2">
    <source>
        <dbReference type="EMBL" id="CDS06918.1"/>
    </source>
</evidence>
<gene>
    <name evidence="2" type="ORF">LRAMOSA09441</name>
</gene>
<accession>A0A077WIM0</accession>
<dbReference type="Gene3D" id="1.25.40.10">
    <property type="entry name" value="Tetratricopeptide repeat domain"/>
    <property type="match status" value="1"/>
</dbReference>
<dbReference type="InterPro" id="IPR032675">
    <property type="entry name" value="LRR_dom_sf"/>
</dbReference>
<sequence length="631" mass="70812">MAAVDNINWSTLLNDTTVSAVYGNASDRIVAATEILQQTARQFAKVLNERASLLANSAQLEAALHDAAAIRTMLPGSGLGYLCTGDIYCQQGRYAAAIAIFDQGLEAVPESDPYHQHLQQHRMAAITNNNKCIDFISQLPLDIVITNILPRALPKVFTESSCALLHISRAWQERILKQYKGLYFDFGLGQYTFKHGHDQLVKFAPYVQKLQGTMELELSFNGYIACASLIQGLQMIADSLTHLIISDCTFVGLRDILKACPNLVSLAAEEVDFGLASYPSLTYPKMRHLSISCTPDTEFSNDEMIDFIGRFPSLLSLEIYPMRDSSLLAVFHKLCPDLQVLYYGGRSSDFDSIDVQPNTKGIRSVHLCGYGVVFITQEDSTFWELLHGQLGYLRRQEASLNPENDLARAKASFERLTNIEFMYDDLSTSKAFNTWFISNAPNLKSISITDACLLPNVMTNYNSLTKMKILCSRENDNVEGMRQLLENHIAMGIQSSLEEMTIHLDVKMSEVTWFPLISRLKCLKRLELVVEDIPKDCIATIIEISQGFPALEKLTIGLWHAVFAEGVLMPLYHIPNLKCLEVQAKLVHDCDLVVLAGLSSLKELYLYCKVPDFIREMLYRHISKVIVSPIY</sequence>
<evidence type="ECO:0000256" key="1">
    <source>
        <dbReference type="PROSITE-ProRule" id="PRU00339"/>
    </source>
</evidence>
<name>A0A077WIM0_9FUNG</name>
<organism evidence="2">
    <name type="scientific">Lichtheimia ramosa</name>
    <dbReference type="NCBI Taxonomy" id="688394"/>
    <lineage>
        <taxon>Eukaryota</taxon>
        <taxon>Fungi</taxon>
        <taxon>Fungi incertae sedis</taxon>
        <taxon>Mucoromycota</taxon>
        <taxon>Mucoromycotina</taxon>
        <taxon>Mucoromycetes</taxon>
        <taxon>Mucorales</taxon>
        <taxon>Lichtheimiaceae</taxon>
        <taxon>Lichtheimia</taxon>
    </lineage>
</organism>